<dbReference type="InterPro" id="IPR013083">
    <property type="entry name" value="Znf_RING/FYVE/PHD"/>
</dbReference>
<accession>A0A8R1YCB5</accession>
<dbReference type="CDD" id="cd19814">
    <property type="entry name" value="Bbox1_RNF207-like"/>
    <property type="match status" value="1"/>
</dbReference>
<evidence type="ECO:0000313" key="3">
    <source>
        <dbReference type="EnsemblMetazoa" id="PPA18350.1"/>
    </source>
</evidence>
<dbReference type="InterPro" id="IPR039320">
    <property type="entry name" value="RNF207"/>
</dbReference>
<dbReference type="PROSITE" id="PS50119">
    <property type="entry name" value="ZF_BBOX"/>
    <property type="match status" value="1"/>
</dbReference>
<feature type="region of interest" description="Disordered" evidence="2">
    <location>
        <begin position="542"/>
        <end position="594"/>
    </location>
</feature>
<dbReference type="PANTHER" id="PTHR22635">
    <property type="entry name" value="RING FINGER PROTEIN 207"/>
    <property type="match status" value="1"/>
</dbReference>
<dbReference type="AlphaFoldDB" id="A0A2A6C626"/>
<feature type="compositionally biased region" description="Basic and acidic residues" evidence="2">
    <location>
        <begin position="709"/>
        <end position="730"/>
    </location>
</feature>
<dbReference type="OrthoDB" id="9049620at2759"/>
<feature type="region of interest" description="Disordered" evidence="2">
    <location>
        <begin position="1173"/>
        <end position="1217"/>
    </location>
</feature>
<dbReference type="GO" id="GO:0048471">
    <property type="term" value="C:perinuclear region of cytoplasm"/>
    <property type="evidence" value="ECO:0000318"/>
    <property type="project" value="GO_Central"/>
</dbReference>
<feature type="compositionally biased region" description="Basic and acidic residues" evidence="2">
    <location>
        <begin position="1179"/>
        <end position="1190"/>
    </location>
</feature>
<dbReference type="GO" id="GO:0044325">
    <property type="term" value="F:transmembrane transporter binding"/>
    <property type="evidence" value="ECO:0000318"/>
    <property type="project" value="GO_Central"/>
</dbReference>
<dbReference type="PROSITE" id="PS50089">
    <property type="entry name" value="ZF_RING_2"/>
    <property type="match status" value="1"/>
</dbReference>
<dbReference type="SMART" id="SM00184">
    <property type="entry name" value="RING"/>
    <property type="match status" value="1"/>
</dbReference>
<feature type="compositionally biased region" description="Basic residues" evidence="2">
    <location>
        <begin position="562"/>
        <end position="574"/>
    </location>
</feature>
<dbReference type="Gene3D" id="3.30.160.60">
    <property type="entry name" value="Classic Zinc Finger"/>
    <property type="match status" value="1"/>
</dbReference>
<dbReference type="Gene3D" id="1.20.58.1540">
    <property type="entry name" value="Actin interacting protein 3, C-terminal domain"/>
    <property type="match status" value="1"/>
</dbReference>
<gene>
    <name evidence="3" type="primary">WBGene00107904</name>
</gene>
<proteinExistence type="predicted"/>
<feature type="region of interest" description="Disordered" evidence="2">
    <location>
        <begin position="636"/>
        <end position="655"/>
    </location>
</feature>
<name>A0A2A6C626_PRIPA</name>
<dbReference type="InterPro" id="IPR001841">
    <property type="entry name" value="Znf_RING"/>
</dbReference>
<feature type="compositionally biased region" description="Basic and acidic residues" evidence="2">
    <location>
        <begin position="575"/>
        <end position="584"/>
    </location>
</feature>
<dbReference type="SUPFAM" id="SSF57850">
    <property type="entry name" value="RING/U-box"/>
    <property type="match status" value="1"/>
</dbReference>
<dbReference type="SMART" id="SM00336">
    <property type="entry name" value="BBOX"/>
    <property type="match status" value="1"/>
</dbReference>
<reference evidence="4" key="1">
    <citation type="journal article" date="2008" name="Nat. Genet.">
        <title>The Pristionchus pacificus genome provides a unique perspective on nematode lifestyle and parasitism.</title>
        <authorList>
            <person name="Dieterich C."/>
            <person name="Clifton S.W."/>
            <person name="Schuster L.N."/>
            <person name="Chinwalla A."/>
            <person name="Delehaunty K."/>
            <person name="Dinkelacker I."/>
            <person name="Fulton L."/>
            <person name="Fulton R."/>
            <person name="Godfrey J."/>
            <person name="Minx P."/>
            <person name="Mitreva M."/>
            <person name="Roeseler W."/>
            <person name="Tian H."/>
            <person name="Witte H."/>
            <person name="Yang S.P."/>
            <person name="Wilson R.K."/>
            <person name="Sommer R.J."/>
        </authorList>
    </citation>
    <scope>NUCLEOTIDE SEQUENCE [LARGE SCALE GENOMIC DNA]</scope>
    <source>
        <strain evidence="4">PS312</strain>
    </source>
</reference>
<sequence>MATLSPLDCATCLKELTEPIYLDCSHLFCKECISGKSDCPTCSRPIPSDFQLNVDPLTAFLIDTSHEAAETCANCERISQPMFFCETCQQSLCSGCKTETHEARMFARHRMVPLEERARVRGATTCTLHPPQPYVLWCGETKKLVCIDCFKGRTIESGHSFIAIDQAHRAQLEKLEQWAERLQAFQEERREEAAARERLITEINESAKATRNDIWSVCQQVVDTVVGVREKLTRQLEEERRKKEEECRAEIGVCTRAVSSGSYCLLSTHILCSAASFIDFLQLNGELVRRIQCHLSTPAPAPPPSSSSTINTRSELAKALEGVLGLSRPTERGGGLRRKEQSGGYKGRSGSPVSVLSKYQMIVDLAGAFGGLLVQVEGPLREVNGEVARLTRAVQERQRDITMRKLLLRKEEIEGMVLSLESVRDRVRALIERQKALRPEAQAMWEEELDRVTRQQSIFRRKMEDAASLEEQADRALTVSRMLLPFAEGIEKMTEILDRKRLHPPDPAPMESICIQINTLSPDSRTRVQAIEKEEQLRLAREVRRKEEEDESTKQKTVQSLKHTKRREHRKSQHRLVDDRRERSPGGTDTALLSPFHRHTNSITSEDSEVESVTVGVDLLFESDRERSTRWRHETTGTVTTEDDEDATSAVVTEERSSAAFRVNMRKDAQVAERQQSALNVASRRHTVLSSLNRAIEDYGGGEGNLKASEVKRAERSRANTGDPLEHDRPLSAPLLLPPVSISIDDRRATVSGEGGRDTVPDHPVSSASMTSLLSPHGVVPAVPFVPQEVFQRANSTASPDSSLKMGAFEMRERMLESLKGRVTRYEDEEEEKDGETFLIDDHLYFLYEESETWTMRTMNTRSFTLSDIEVYVDDEMSLTDFYHTAVVHNKKVFIWNYEEQHLLEGSDGKLHFEFPTTYQPSSSTMKDSTGIMWKRPEMHQISEYRSDTLMVGTTSYYCVVHMDDNEGVEHLYRLNLSTMAWNRQTIRHPIQTYVAGSRVHFLPSISKAERYLIQLKVHLVLDMISLETSILPYEKHSEDSAPMFFRNSVFIYDENLWMFGQKQSLEDGKVTLYRCDTEAQKWIEVGTPSGDRVSAPIREPTTVGSRILFMAPCRIIHTAKTKKMGYVLDFEPSLLDRAAVILAKDPHRMGQARRILPAHIVEDLIERRIFPGEEEENKIDNDESKMDDHKEEEEHEKEVEDEEDDEEIPPKKIRVV</sequence>
<keyword evidence="4" id="KW-1185">Reference proteome</keyword>
<dbReference type="GO" id="GO:0030544">
    <property type="term" value="F:Hsp70 protein binding"/>
    <property type="evidence" value="ECO:0000318"/>
    <property type="project" value="GO_Central"/>
</dbReference>
<evidence type="ECO:0000256" key="2">
    <source>
        <dbReference type="SAM" id="MobiDB-lite"/>
    </source>
</evidence>
<feature type="coiled-coil region" evidence="1">
    <location>
        <begin position="168"/>
        <end position="202"/>
    </location>
</feature>
<feature type="region of interest" description="Disordered" evidence="2">
    <location>
        <begin position="699"/>
        <end position="733"/>
    </location>
</feature>
<dbReference type="Proteomes" id="UP000005239">
    <property type="component" value="Unassembled WGS sequence"/>
</dbReference>
<evidence type="ECO:0000313" key="4">
    <source>
        <dbReference type="Proteomes" id="UP000005239"/>
    </source>
</evidence>
<dbReference type="InterPro" id="IPR000315">
    <property type="entry name" value="Znf_B-box"/>
</dbReference>
<reference evidence="3" key="2">
    <citation type="submission" date="2022-06" db="UniProtKB">
        <authorList>
            <consortium name="EnsemblMetazoa"/>
        </authorList>
    </citation>
    <scope>IDENTIFICATION</scope>
    <source>
        <strain evidence="3">PS312</strain>
    </source>
</reference>
<evidence type="ECO:0000256" key="1">
    <source>
        <dbReference type="SAM" id="Coils"/>
    </source>
</evidence>
<dbReference type="PROSITE" id="PS00518">
    <property type="entry name" value="ZF_RING_1"/>
    <property type="match status" value="1"/>
</dbReference>
<dbReference type="Gene3D" id="3.30.40.10">
    <property type="entry name" value="Zinc/RING finger domain, C3HC4 (zinc finger)"/>
    <property type="match status" value="1"/>
</dbReference>
<dbReference type="SUPFAM" id="SSF57845">
    <property type="entry name" value="B-box zinc-binding domain"/>
    <property type="match status" value="1"/>
</dbReference>
<dbReference type="InterPro" id="IPR017907">
    <property type="entry name" value="Znf_RING_CS"/>
</dbReference>
<dbReference type="EnsemblMetazoa" id="PPA18350.1">
    <property type="protein sequence ID" value="PPA18350.1"/>
    <property type="gene ID" value="WBGene00107904"/>
</dbReference>
<organism evidence="3 4">
    <name type="scientific">Pristionchus pacificus</name>
    <name type="common">Parasitic nematode worm</name>
    <dbReference type="NCBI Taxonomy" id="54126"/>
    <lineage>
        <taxon>Eukaryota</taxon>
        <taxon>Metazoa</taxon>
        <taxon>Ecdysozoa</taxon>
        <taxon>Nematoda</taxon>
        <taxon>Chromadorea</taxon>
        <taxon>Rhabditida</taxon>
        <taxon>Rhabditina</taxon>
        <taxon>Diplogasteromorpha</taxon>
        <taxon>Diplogasteroidea</taxon>
        <taxon>Neodiplogasteridae</taxon>
        <taxon>Pristionchus</taxon>
    </lineage>
</organism>
<dbReference type="GO" id="GO:0008270">
    <property type="term" value="F:zinc ion binding"/>
    <property type="evidence" value="ECO:0007669"/>
    <property type="project" value="InterPro"/>
</dbReference>
<accession>A0A2A6C626</accession>
<dbReference type="Pfam" id="PF00643">
    <property type="entry name" value="zf-B_box"/>
    <property type="match status" value="1"/>
</dbReference>
<feature type="region of interest" description="Disordered" evidence="2">
    <location>
        <begin position="327"/>
        <end position="351"/>
    </location>
</feature>
<dbReference type="PANTHER" id="PTHR22635:SF0">
    <property type="entry name" value="RING FINGER PROTEIN 207"/>
    <property type="match status" value="1"/>
</dbReference>
<feature type="compositionally biased region" description="Acidic residues" evidence="2">
    <location>
        <begin position="1191"/>
        <end position="1208"/>
    </location>
</feature>
<keyword evidence="1" id="KW-0175">Coiled coil</keyword>
<protein>
    <submittedName>
        <fullName evidence="3">RING finger protein 207</fullName>
    </submittedName>
</protein>